<reference evidence="5" key="3">
    <citation type="submission" date="2022-07" db="EMBL/GenBank/DDBJ databases">
        <title>Whole Genome Sequencing of Streptococcus suis.</title>
        <authorList>
            <person name="Dai X."/>
            <person name="Huang J."/>
            <person name="Wang L."/>
        </authorList>
    </citation>
    <scope>NUCLEOTIDE SEQUENCE</scope>
    <source>
        <strain evidence="5">HDJ11</strain>
    </source>
</reference>
<dbReference type="Proteomes" id="UP000071533">
    <property type="component" value="Unassembled WGS sequence"/>
</dbReference>
<evidence type="ECO:0000313" key="2">
    <source>
        <dbReference type="EMBL" id="CYU67745.1"/>
    </source>
</evidence>
<evidence type="ECO:0000313" key="9">
    <source>
        <dbReference type="Proteomes" id="UP000073494"/>
    </source>
</evidence>
<dbReference type="EMBL" id="RRZQ01000009">
    <property type="protein sequence ID" value="RRN49864.1"/>
    <property type="molecule type" value="Genomic_DNA"/>
</dbReference>
<dbReference type="Proteomes" id="UP000281324">
    <property type="component" value="Unassembled WGS sequence"/>
</dbReference>
<reference evidence="6 10" key="2">
    <citation type="submission" date="2018-11" db="EMBL/GenBank/DDBJ databases">
        <title>Changes in penicillin susceptibility of Streptococcus suis isolates by amino acid alterations in the penicillin-binding protein.</title>
        <authorList>
            <person name="Niemann L."/>
            <person name="Eichhorn I."/>
        </authorList>
    </citation>
    <scope>NUCLEOTIDE SEQUENCE [LARGE SCALE GENOMIC DNA]</scope>
    <source>
        <strain evidence="6 10">IMT40201</strain>
    </source>
</reference>
<dbReference type="Proteomes" id="UP001152877">
    <property type="component" value="Unassembled WGS sequence"/>
</dbReference>
<evidence type="ECO:0000313" key="6">
    <source>
        <dbReference type="EMBL" id="RRN49864.1"/>
    </source>
</evidence>
<dbReference type="Proteomes" id="UP000072794">
    <property type="component" value="Unassembled WGS sequence"/>
</dbReference>
<evidence type="ECO:0000313" key="8">
    <source>
        <dbReference type="Proteomes" id="UP000072794"/>
    </source>
</evidence>
<evidence type="ECO:0000313" key="4">
    <source>
        <dbReference type="EMBL" id="CYV23667.1"/>
    </source>
</evidence>
<dbReference type="EMBL" id="FIHD01000003">
    <property type="protein sequence ID" value="CYU67745.1"/>
    <property type="molecule type" value="Genomic_DNA"/>
</dbReference>
<dbReference type="EMBL" id="JANFMI010000017">
    <property type="protein sequence ID" value="MDG4516459.1"/>
    <property type="molecule type" value="Genomic_DNA"/>
</dbReference>
<dbReference type="RefSeq" id="WP_024375920.1">
    <property type="nucleotide sequence ID" value="NZ_CEDY01000014.1"/>
</dbReference>
<evidence type="ECO:0000313" key="7">
    <source>
        <dbReference type="Proteomes" id="UP000071533"/>
    </source>
</evidence>
<accession>A0A0Z8HUS0</accession>
<dbReference type="EMBL" id="FIHS01000001">
    <property type="protein sequence ID" value="CYV23667.1"/>
    <property type="molecule type" value="Genomic_DNA"/>
</dbReference>
<evidence type="ECO:0000313" key="10">
    <source>
        <dbReference type="Proteomes" id="UP000281324"/>
    </source>
</evidence>
<dbReference type="EMBL" id="FIHA01000014">
    <property type="protein sequence ID" value="CYU80907.1"/>
    <property type="molecule type" value="Genomic_DNA"/>
</dbReference>
<keyword evidence="1" id="KW-0812">Transmembrane</keyword>
<gene>
    <name evidence="6" type="ORF">EI219_05955</name>
    <name evidence="3" type="ORF">ERS132414_00923</name>
    <name evidence="2" type="ORF">ERS132416_00258</name>
    <name evidence="4" type="ORF">ERS132431_00051</name>
    <name evidence="5" type="ORF">NOL11_05710</name>
</gene>
<protein>
    <submittedName>
        <fullName evidence="4">Uncharacterized protein</fullName>
    </submittedName>
</protein>
<name>A0A0Z8HUS0_STRSU</name>
<evidence type="ECO:0000313" key="3">
    <source>
        <dbReference type="EMBL" id="CYU80907.1"/>
    </source>
</evidence>
<evidence type="ECO:0000256" key="1">
    <source>
        <dbReference type="SAM" id="Phobius"/>
    </source>
</evidence>
<proteinExistence type="predicted"/>
<keyword evidence="1" id="KW-0472">Membrane</keyword>
<organism evidence="4 7">
    <name type="scientific">Streptococcus suis</name>
    <dbReference type="NCBI Taxonomy" id="1307"/>
    <lineage>
        <taxon>Bacteria</taxon>
        <taxon>Bacillati</taxon>
        <taxon>Bacillota</taxon>
        <taxon>Bacilli</taxon>
        <taxon>Lactobacillales</taxon>
        <taxon>Streptococcaceae</taxon>
        <taxon>Streptococcus</taxon>
    </lineage>
</organism>
<feature type="transmembrane region" description="Helical" evidence="1">
    <location>
        <begin position="37"/>
        <end position="58"/>
    </location>
</feature>
<dbReference type="AlphaFoldDB" id="A0A0Z8HUS0"/>
<sequence>MTVTNIYFCEKCKRELGDDKKLCFDCQNKKDDKEKTIFKWIFGGFSSLVGVALIKHFFGSDKDNL</sequence>
<keyword evidence="1" id="KW-1133">Transmembrane helix</keyword>
<reference evidence="7 8" key="1">
    <citation type="submission" date="2016-02" db="EMBL/GenBank/DDBJ databases">
        <authorList>
            <consortium name="Pathogen Informatics"/>
        </authorList>
    </citation>
    <scope>NUCLEOTIDE SEQUENCE [LARGE SCALE GENOMIC DNA]</scope>
    <source>
        <strain evidence="3 8">LSS52</strain>
        <strain evidence="2 9">LSS54</strain>
        <strain evidence="4 7">LSS69</strain>
    </source>
</reference>
<dbReference type="Proteomes" id="UP000073494">
    <property type="component" value="Unassembled WGS sequence"/>
</dbReference>
<evidence type="ECO:0000313" key="5">
    <source>
        <dbReference type="EMBL" id="MDG4516459.1"/>
    </source>
</evidence>